<evidence type="ECO:0000256" key="1">
    <source>
        <dbReference type="SAM" id="MobiDB-lite"/>
    </source>
</evidence>
<accession>A0A3M7F5W2</accession>
<feature type="compositionally biased region" description="Low complexity" evidence="1">
    <location>
        <begin position="368"/>
        <end position="381"/>
    </location>
</feature>
<comment type="caution">
    <text evidence="2">The sequence shown here is derived from an EMBL/GenBank/DDBJ whole genome shotgun (WGS) entry which is preliminary data.</text>
</comment>
<feature type="compositionally biased region" description="Low complexity" evidence="1">
    <location>
        <begin position="459"/>
        <end position="475"/>
    </location>
</feature>
<feature type="compositionally biased region" description="Polar residues" evidence="1">
    <location>
        <begin position="382"/>
        <end position="393"/>
    </location>
</feature>
<name>A0A3M7F5W2_HORWE</name>
<dbReference type="OrthoDB" id="10249311at2759"/>
<organism evidence="2 3">
    <name type="scientific">Hortaea werneckii</name>
    <name type="common">Black yeast</name>
    <name type="synonym">Cladosporium werneckii</name>
    <dbReference type="NCBI Taxonomy" id="91943"/>
    <lineage>
        <taxon>Eukaryota</taxon>
        <taxon>Fungi</taxon>
        <taxon>Dikarya</taxon>
        <taxon>Ascomycota</taxon>
        <taxon>Pezizomycotina</taxon>
        <taxon>Dothideomycetes</taxon>
        <taxon>Dothideomycetidae</taxon>
        <taxon>Mycosphaerellales</taxon>
        <taxon>Teratosphaeriaceae</taxon>
        <taxon>Hortaea</taxon>
    </lineage>
</organism>
<feature type="compositionally biased region" description="Gly residues" evidence="1">
    <location>
        <begin position="679"/>
        <end position="688"/>
    </location>
</feature>
<feature type="compositionally biased region" description="Basic and acidic residues" evidence="1">
    <location>
        <begin position="153"/>
        <end position="165"/>
    </location>
</feature>
<feature type="compositionally biased region" description="Low complexity" evidence="1">
    <location>
        <begin position="636"/>
        <end position="651"/>
    </location>
</feature>
<protein>
    <submittedName>
        <fullName evidence="2">Uncharacterized protein</fullName>
    </submittedName>
</protein>
<feature type="compositionally biased region" description="Low complexity" evidence="1">
    <location>
        <begin position="314"/>
        <end position="329"/>
    </location>
</feature>
<feature type="region of interest" description="Disordered" evidence="1">
    <location>
        <begin position="119"/>
        <end position="286"/>
    </location>
</feature>
<feature type="compositionally biased region" description="Basic and acidic residues" evidence="1">
    <location>
        <begin position="97"/>
        <end position="107"/>
    </location>
</feature>
<feature type="compositionally biased region" description="Low complexity" evidence="1">
    <location>
        <begin position="608"/>
        <end position="618"/>
    </location>
</feature>
<dbReference type="AlphaFoldDB" id="A0A3M7F5W2"/>
<feature type="region of interest" description="Disordered" evidence="1">
    <location>
        <begin position="1"/>
        <end position="107"/>
    </location>
</feature>
<sequence>MAAATMTNSWAHAVPLDETTGYAPPPRAESMRSSDSRPTSQHRRLSARRRSDFHLPSDAEPAAAVRASSRASNMRKRSRNALREEDGSNNSKQHPRSRAEESAWIHRDKLAEIEIREMEEAGIHVRQSRRSESRGPADRRQERGSSRSMSRSELYRRGSRDRGEEREDAGEEGEEPTLSPHYASFDEFSRRKRVSTIPAVEDEEEAEAEVADKQRPFDHNVDSDFRTPEEIEAERAAHRQRITRPSTSRLPVSKVSPVPVPQTVIGRDSPLPRSRNGSGAWSGHWDDQHYARRARSGSVGSQVMLDDPAADAATATYPTYPSSSRPTSSHLHGSMNETSHPRKARVPTKPLPTSGGSRKVSTTTTTNPSSGLGPSRPGSSSAKPRQLSTSTNRGPRPASSHKKTSPTPGRRPSSSHNNNNTYNRPEGEAPWIASMYKPDPRLPQDQQMLPTHAKRMMLAQQQQQQQEQAKAGGAASEVDGTGVLSSPPPPPPAGAMWINEKGKWTDTEPSSSLSRPSQQRQGSGKAGTAGGGGGGAEGGRAWPLSPPGGGNSQTSPPPLKTPGSGAGGYRITPTISPPAQIISRKNSGKKDETNGIPNFGDGGGGERSPQQPSQQHPQQRYEGGEGEEEEEKGSDPTNKPNPNATPLNATPRISPPPPAGFAATTTTTMTGNTARVTAGGRGGGGVGTGEKKSAEEEGEEGSMKKQKGKGGCLGCCVVM</sequence>
<feature type="compositionally biased region" description="Low complexity" evidence="1">
    <location>
        <begin position="405"/>
        <end position="415"/>
    </location>
</feature>
<evidence type="ECO:0000313" key="2">
    <source>
        <dbReference type="EMBL" id="RMY84057.1"/>
    </source>
</evidence>
<feature type="compositionally biased region" description="Polar residues" evidence="1">
    <location>
        <begin position="354"/>
        <end position="367"/>
    </location>
</feature>
<feature type="compositionally biased region" description="Low complexity" evidence="1">
    <location>
        <begin position="58"/>
        <end position="72"/>
    </location>
</feature>
<evidence type="ECO:0000313" key="3">
    <source>
        <dbReference type="Proteomes" id="UP000268823"/>
    </source>
</evidence>
<feature type="region of interest" description="Disordered" evidence="1">
    <location>
        <begin position="314"/>
        <end position="710"/>
    </location>
</feature>
<feature type="compositionally biased region" description="Acidic residues" evidence="1">
    <location>
        <begin position="166"/>
        <end position="175"/>
    </location>
</feature>
<feature type="compositionally biased region" description="Polar residues" evidence="1">
    <location>
        <begin position="1"/>
        <end position="10"/>
    </location>
</feature>
<dbReference type="Proteomes" id="UP000268823">
    <property type="component" value="Unassembled WGS sequence"/>
</dbReference>
<proteinExistence type="predicted"/>
<feature type="compositionally biased region" description="Basic and acidic residues" evidence="1">
    <location>
        <begin position="210"/>
        <end position="237"/>
    </location>
</feature>
<feature type="compositionally biased region" description="Basic and acidic residues" evidence="1">
    <location>
        <begin position="119"/>
        <end position="145"/>
    </location>
</feature>
<feature type="compositionally biased region" description="Acidic residues" evidence="1">
    <location>
        <begin position="200"/>
        <end position="209"/>
    </location>
</feature>
<feature type="compositionally biased region" description="Gly residues" evidence="1">
    <location>
        <begin position="524"/>
        <end position="538"/>
    </location>
</feature>
<dbReference type="EMBL" id="QWIR01000164">
    <property type="protein sequence ID" value="RMY84057.1"/>
    <property type="molecule type" value="Genomic_DNA"/>
</dbReference>
<feature type="compositionally biased region" description="Low complexity" evidence="1">
    <location>
        <begin position="660"/>
        <end position="678"/>
    </location>
</feature>
<gene>
    <name evidence="2" type="ORF">D0861_07147</name>
</gene>
<feature type="compositionally biased region" description="Low complexity" evidence="1">
    <location>
        <begin position="509"/>
        <end position="523"/>
    </location>
</feature>
<reference evidence="2 3" key="1">
    <citation type="journal article" date="2018" name="BMC Genomics">
        <title>Genomic evidence for intraspecific hybridization in a clonal and extremely halotolerant yeast.</title>
        <authorList>
            <person name="Gostincar C."/>
            <person name="Stajich J.E."/>
            <person name="Zupancic J."/>
            <person name="Zalar P."/>
            <person name="Gunde-Cimerman N."/>
        </authorList>
    </citation>
    <scope>NUCLEOTIDE SEQUENCE [LARGE SCALE GENOMIC DNA]</scope>
    <source>
        <strain evidence="2 3">EXF-2788</strain>
    </source>
</reference>